<dbReference type="Proteomes" id="UP001224359">
    <property type="component" value="Unassembled WGS sequence"/>
</dbReference>
<dbReference type="EMBL" id="JAUSTQ010000018">
    <property type="protein sequence ID" value="MDQ0160762.1"/>
    <property type="molecule type" value="Genomic_DNA"/>
</dbReference>
<evidence type="ECO:0000313" key="2">
    <source>
        <dbReference type="Proteomes" id="UP001224359"/>
    </source>
</evidence>
<gene>
    <name evidence="1" type="ORF">J2S77_002769</name>
</gene>
<reference evidence="1 2" key="1">
    <citation type="submission" date="2023-07" db="EMBL/GenBank/DDBJ databases">
        <title>Genomic Encyclopedia of Type Strains, Phase IV (KMG-IV): sequencing the most valuable type-strain genomes for metagenomic binning, comparative biology and taxonomic classification.</title>
        <authorList>
            <person name="Goeker M."/>
        </authorList>
    </citation>
    <scope>NUCLEOTIDE SEQUENCE [LARGE SCALE GENOMIC DNA]</scope>
    <source>
        <strain evidence="1 2">DSM 16460</strain>
    </source>
</reference>
<evidence type="ECO:0000313" key="1">
    <source>
        <dbReference type="EMBL" id="MDQ0160762.1"/>
    </source>
</evidence>
<proteinExistence type="predicted"/>
<protein>
    <submittedName>
        <fullName evidence="1">Uncharacterized protein</fullName>
    </submittedName>
</protein>
<keyword evidence="2" id="KW-1185">Reference proteome</keyword>
<comment type="caution">
    <text evidence="1">The sequence shown here is derived from an EMBL/GenBank/DDBJ whole genome shotgun (WGS) entry which is preliminary data.</text>
</comment>
<sequence length="33" mass="3935">MEYYKYLRQYVGHKPIILPGSVVVILHKIFICL</sequence>
<organism evidence="1 2">
    <name type="scientific">Alkalibacillus salilacus</name>
    <dbReference type="NCBI Taxonomy" id="284582"/>
    <lineage>
        <taxon>Bacteria</taxon>
        <taxon>Bacillati</taxon>
        <taxon>Bacillota</taxon>
        <taxon>Bacilli</taxon>
        <taxon>Bacillales</taxon>
        <taxon>Bacillaceae</taxon>
        <taxon>Alkalibacillus</taxon>
    </lineage>
</organism>
<accession>A0ABT9VII1</accession>
<name>A0ABT9VII1_9BACI</name>